<feature type="region of interest" description="Disordered" evidence="1">
    <location>
        <begin position="1"/>
        <end position="33"/>
    </location>
</feature>
<evidence type="ECO:0000313" key="2">
    <source>
        <dbReference type="EMBL" id="OMP11229.1"/>
    </source>
</evidence>
<sequence length="33" mass="3566">HASSIKAETFSFASSIKAEADPTTNRATKQKNQ</sequence>
<dbReference type="AlphaFoldDB" id="A0A1R3KW18"/>
<evidence type="ECO:0000313" key="3">
    <source>
        <dbReference type="Proteomes" id="UP000188268"/>
    </source>
</evidence>
<comment type="caution">
    <text evidence="2">The sequence shown here is derived from an EMBL/GenBank/DDBJ whole genome shotgun (WGS) entry which is preliminary data.</text>
</comment>
<keyword evidence="3" id="KW-1185">Reference proteome</keyword>
<gene>
    <name evidence="2" type="ORF">CCACVL1_00616</name>
</gene>
<dbReference type="Proteomes" id="UP000188268">
    <property type="component" value="Unassembled WGS sequence"/>
</dbReference>
<name>A0A1R3KW18_COCAP</name>
<dbReference type="EMBL" id="AWWV01001468">
    <property type="protein sequence ID" value="OMP11229.1"/>
    <property type="molecule type" value="Genomic_DNA"/>
</dbReference>
<accession>A0A1R3KW18</accession>
<protein>
    <submittedName>
        <fullName evidence="2">Uncharacterized protein</fullName>
    </submittedName>
</protein>
<organism evidence="2 3">
    <name type="scientific">Corchorus capsularis</name>
    <name type="common">Jute</name>
    <dbReference type="NCBI Taxonomy" id="210143"/>
    <lineage>
        <taxon>Eukaryota</taxon>
        <taxon>Viridiplantae</taxon>
        <taxon>Streptophyta</taxon>
        <taxon>Embryophyta</taxon>
        <taxon>Tracheophyta</taxon>
        <taxon>Spermatophyta</taxon>
        <taxon>Magnoliopsida</taxon>
        <taxon>eudicotyledons</taxon>
        <taxon>Gunneridae</taxon>
        <taxon>Pentapetalae</taxon>
        <taxon>rosids</taxon>
        <taxon>malvids</taxon>
        <taxon>Malvales</taxon>
        <taxon>Malvaceae</taxon>
        <taxon>Grewioideae</taxon>
        <taxon>Apeibeae</taxon>
        <taxon>Corchorus</taxon>
    </lineage>
</organism>
<evidence type="ECO:0000256" key="1">
    <source>
        <dbReference type="SAM" id="MobiDB-lite"/>
    </source>
</evidence>
<dbReference type="Gramene" id="OMP11229">
    <property type="protein sequence ID" value="OMP11229"/>
    <property type="gene ID" value="CCACVL1_00616"/>
</dbReference>
<reference evidence="2 3" key="1">
    <citation type="submission" date="2013-09" db="EMBL/GenBank/DDBJ databases">
        <title>Corchorus capsularis genome sequencing.</title>
        <authorList>
            <person name="Alam M."/>
            <person name="Haque M.S."/>
            <person name="Islam M.S."/>
            <person name="Emdad E.M."/>
            <person name="Islam M.M."/>
            <person name="Ahmed B."/>
            <person name="Halim A."/>
            <person name="Hossen Q.M.M."/>
            <person name="Hossain M.Z."/>
            <person name="Ahmed R."/>
            <person name="Khan M.M."/>
            <person name="Islam R."/>
            <person name="Rashid M.M."/>
            <person name="Khan S.A."/>
            <person name="Rahman M.S."/>
            <person name="Alam M."/>
        </authorList>
    </citation>
    <scope>NUCLEOTIDE SEQUENCE [LARGE SCALE GENOMIC DNA]</scope>
    <source>
        <strain evidence="3">cv. CVL-1</strain>
        <tissue evidence="2">Whole seedling</tissue>
    </source>
</reference>
<proteinExistence type="predicted"/>
<feature type="non-terminal residue" evidence="2">
    <location>
        <position position="33"/>
    </location>
</feature>
<feature type="non-terminal residue" evidence="2">
    <location>
        <position position="1"/>
    </location>
</feature>